<name>A0A1W2TLD1_ROSNE</name>
<dbReference type="Proteomes" id="UP000054516">
    <property type="component" value="Unassembled WGS sequence"/>
</dbReference>
<proteinExistence type="predicted"/>
<protein>
    <recommendedName>
        <fullName evidence="3">Ecp2 effector protein domain-containing protein</fullName>
    </recommendedName>
</protein>
<sequence length="170" mass="18016">MHAKIPGATTVCLAGILGIVSATLGDLAVGSAILPIYGAHGHHHASFTKRDAQRQGTNFPQPPNGPVFRCHDPHPEIFGPAPPVEDCDDVIKQFAALTTEIDVKLVEGCYQIMSGNCTGMVCPQRLGESTVSGTVAAQYMSSPLRDECIAKGQRGWWMDGQGLGIGVYLT</sequence>
<dbReference type="EMBL" id="DF977454">
    <property type="protein sequence ID" value="GAP89075.1"/>
    <property type="molecule type" value="Genomic_DNA"/>
</dbReference>
<reference evidence="1" key="1">
    <citation type="submission" date="2016-03" db="EMBL/GenBank/DDBJ databases">
        <title>Draft genome sequence of Rosellinia necatrix.</title>
        <authorList>
            <person name="Kanematsu S."/>
        </authorList>
    </citation>
    <scope>NUCLEOTIDE SEQUENCE [LARGE SCALE GENOMIC DNA]</scope>
    <source>
        <strain evidence="1">W97</strain>
    </source>
</reference>
<gene>
    <name evidence="1" type="ORF">SAMD00023353_0902720</name>
</gene>
<keyword evidence="2" id="KW-1185">Reference proteome</keyword>
<dbReference type="OrthoDB" id="2351920at2759"/>
<evidence type="ECO:0008006" key="3">
    <source>
        <dbReference type="Google" id="ProtNLM"/>
    </source>
</evidence>
<evidence type="ECO:0000313" key="2">
    <source>
        <dbReference type="Proteomes" id="UP000054516"/>
    </source>
</evidence>
<dbReference type="AlphaFoldDB" id="A0A1W2TLD1"/>
<accession>A0A1W2TLD1</accession>
<organism evidence="1">
    <name type="scientific">Rosellinia necatrix</name>
    <name type="common">White root-rot fungus</name>
    <dbReference type="NCBI Taxonomy" id="77044"/>
    <lineage>
        <taxon>Eukaryota</taxon>
        <taxon>Fungi</taxon>
        <taxon>Dikarya</taxon>
        <taxon>Ascomycota</taxon>
        <taxon>Pezizomycotina</taxon>
        <taxon>Sordariomycetes</taxon>
        <taxon>Xylariomycetidae</taxon>
        <taxon>Xylariales</taxon>
        <taxon>Xylariaceae</taxon>
        <taxon>Rosellinia</taxon>
    </lineage>
</organism>
<evidence type="ECO:0000313" key="1">
    <source>
        <dbReference type="EMBL" id="GAP89075.1"/>
    </source>
</evidence>